<gene>
    <name evidence="3" type="ORF">ACFPM3_33775</name>
</gene>
<accession>A0ABV9XPQ7</accession>
<dbReference type="Gene3D" id="3.40.50.1390">
    <property type="entry name" value="Resolvase, N-terminal catalytic domain"/>
    <property type="match status" value="1"/>
</dbReference>
<dbReference type="SUPFAM" id="SSF53041">
    <property type="entry name" value="Resolvase-like"/>
    <property type="match status" value="1"/>
</dbReference>
<evidence type="ECO:0000313" key="4">
    <source>
        <dbReference type="Proteomes" id="UP001595829"/>
    </source>
</evidence>
<feature type="region of interest" description="Disordered" evidence="1">
    <location>
        <begin position="67"/>
        <end position="116"/>
    </location>
</feature>
<proteinExistence type="predicted"/>
<comment type="caution">
    <text evidence="3">The sequence shown here is derived from an EMBL/GenBank/DDBJ whole genome shotgun (WGS) entry which is preliminary data.</text>
</comment>
<name>A0ABV9XPQ7_9ACTN</name>
<dbReference type="Pfam" id="PF00239">
    <property type="entry name" value="Resolvase"/>
    <property type="match status" value="1"/>
</dbReference>
<keyword evidence="4" id="KW-1185">Reference proteome</keyword>
<dbReference type="Proteomes" id="UP001595829">
    <property type="component" value="Unassembled WGS sequence"/>
</dbReference>
<reference evidence="4" key="1">
    <citation type="journal article" date="2019" name="Int. J. Syst. Evol. Microbiol.">
        <title>The Global Catalogue of Microorganisms (GCM) 10K type strain sequencing project: providing services to taxonomists for standard genome sequencing and annotation.</title>
        <authorList>
            <consortium name="The Broad Institute Genomics Platform"/>
            <consortium name="The Broad Institute Genome Sequencing Center for Infectious Disease"/>
            <person name="Wu L."/>
            <person name="Ma J."/>
        </authorList>
    </citation>
    <scope>NUCLEOTIDE SEQUENCE [LARGE SCALE GENOMIC DNA]</scope>
    <source>
        <strain evidence="4">CGMCC 4.1648</strain>
    </source>
</reference>
<dbReference type="InterPro" id="IPR006119">
    <property type="entry name" value="Resolv_N"/>
</dbReference>
<dbReference type="EMBL" id="JBHSJD010000027">
    <property type="protein sequence ID" value="MFC5027117.1"/>
    <property type="molecule type" value="Genomic_DNA"/>
</dbReference>
<feature type="domain" description="Resolvase/invertase-type recombinase catalytic" evidence="2">
    <location>
        <begin position="27"/>
        <end position="79"/>
    </location>
</feature>
<sequence>MPPTLPFSSGCSTAADAEAFGREHCCSVLAAGDTLVAAALDRSGRSRKDLVSMVGELRRRKSGFCSLHERLDTTTPPPRAAASAPAARSVGEPSPGVPCLPPAVSSLTPSTTSSPAKVPVTALAVVRDADHALLDDRDRQAAVLGVDAGLAQAAAARRGR</sequence>
<dbReference type="RefSeq" id="WP_345691585.1">
    <property type="nucleotide sequence ID" value="NZ_BAABIT010000001.1"/>
</dbReference>
<feature type="compositionally biased region" description="Low complexity" evidence="1">
    <location>
        <begin position="102"/>
        <end position="116"/>
    </location>
</feature>
<organism evidence="3 4">
    <name type="scientific">Streptomyces coeruleoprunus</name>
    <dbReference type="NCBI Taxonomy" id="285563"/>
    <lineage>
        <taxon>Bacteria</taxon>
        <taxon>Bacillati</taxon>
        <taxon>Actinomycetota</taxon>
        <taxon>Actinomycetes</taxon>
        <taxon>Kitasatosporales</taxon>
        <taxon>Streptomycetaceae</taxon>
        <taxon>Streptomyces</taxon>
    </lineage>
</organism>
<feature type="compositionally biased region" description="Low complexity" evidence="1">
    <location>
        <begin position="80"/>
        <end position="89"/>
    </location>
</feature>
<protein>
    <submittedName>
        <fullName evidence="3">Recombinase family protein</fullName>
    </submittedName>
</protein>
<evidence type="ECO:0000313" key="3">
    <source>
        <dbReference type="EMBL" id="MFC5027117.1"/>
    </source>
</evidence>
<evidence type="ECO:0000256" key="1">
    <source>
        <dbReference type="SAM" id="MobiDB-lite"/>
    </source>
</evidence>
<evidence type="ECO:0000259" key="2">
    <source>
        <dbReference type="Pfam" id="PF00239"/>
    </source>
</evidence>
<dbReference type="InterPro" id="IPR036162">
    <property type="entry name" value="Resolvase-like_N_sf"/>
</dbReference>